<evidence type="ECO:0000313" key="2">
    <source>
        <dbReference type="Proteomes" id="UP001371218"/>
    </source>
</evidence>
<dbReference type="Gene3D" id="3.40.1760.10">
    <property type="entry name" value="YfbM-like super family"/>
    <property type="match status" value="1"/>
</dbReference>
<dbReference type="Proteomes" id="UP001371218">
    <property type="component" value="Unassembled WGS sequence"/>
</dbReference>
<reference evidence="1 2" key="1">
    <citation type="submission" date="2024-04" db="EMBL/GenBank/DDBJ databases">
        <title>Novel species of the genus Ideonella isolated from streams.</title>
        <authorList>
            <person name="Lu H."/>
        </authorList>
    </citation>
    <scope>NUCLEOTIDE SEQUENCE [LARGE SCALE GENOMIC DNA]</scope>
    <source>
        <strain evidence="1 2">DXS29W</strain>
    </source>
</reference>
<organism evidence="1 2">
    <name type="scientific">Ideonella lacteola</name>
    <dbReference type="NCBI Taxonomy" id="2984193"/>
    <lineage>
        <taxon>Bacteria</taxon>
        <taxon>Pseudomonadati</taxon>
        <taxon>Pseudomonadota</taxon>
        <taxon>Betaproteobacteria</taxon>
        <taxon>Burkholderiales</taxon>
        <taxon>Sphaerotilaceae</taxon>
        <taxon>Ideonella</taxon>
    </lineage>
</organism>
<comment type="caution">
    <text evidence="1">The sequence shown here is derived from an EMBL/GenBank/DDBJ whole genome shotgun (WGS) entry which is preliminary data.</text>
</comment>
<dbReference type="SUPFAM" id="SSF111069">
    <property type="entry name" value="Hypothetical protein yfbM"/>
    <property type="match status" value="1"/>
</dbReference>
<name>A0ABU9BYK8_9BURK</name>
<dbReference type="RefSeq" id="WP_341429282.1">
    <property type="nucleotide sequence ID" value="NZ_JBBUTG010000037.1"/>
</dbReference>
<sequence>MAVCFAAVSPATLARLQRAPEEVERYLVPDNGMAEPPHSTDVDKAWHGIHYLLTGTAWEGREPFCWAVMAQPKIGPDLGMGPARYLTAEQVVRLTAALDSLTVDDLSARYDPQAMEALRIYPDAIWRRDGEEALQYLLDHFTHLLDFYRDAAARGDAVLQWVC</sequence>
<accession>A0ABU9BYK8</accession>
<gene>
    <name evidence="1" type="ORF">AACH06_28865</name>
</gene>
<proteinExistence type="predicted"/>
<evidence type="ECO:0000313" key="1">
    <source>
        <dbReference type="EMBL" id="MEK8034849.1"/>
    </source>
</evidence>
<dbReference type="EMBL" id="JBBUTG010000037">
    <property type="protein sequence ID" value="MEK8034849.1"/>
    <property type="molecule type" value="Genomic_DNA"/>
</dbReference>
<dbReference type="InterPro" id="IPR035944">
    <property type="entry name" value="YfbM-like_sf"/>
</dbReference>
<protein>
    <submittedName>
        <fullName evidence="1">YfbM family protein</fullName>
    </submittedName>
</protein>
<keyword evidence="2" id="KW-1185">Reference proteome</keyword>
<dbReference type="InterPro" id="IPR015068">
    <property type="entry name" value="DUF1877"/>
</dbReference>
<dbReference type="Pfam" id="PF08974">
    <property type="entry name" value="DUF1877"/>
    <property type="match status" value="1"/>
</dbReference>